<gene>
    <name evidence="2" type="ORF">L3Y34_000072</name>
</gene>
<dbReference type="Proteomes" id="UP000827892">
    <property type="component" value="Chromosome III"/>
</dbReference>
<evidence type="ECO:0000256" key="1">
    <source>
        <dbReference type="SAM" id="MobiDB-lite"/>
    </source>
</evidence>
<evidence type="ECO:0000313" key="3">
    <source>
        <dbReference type="Proteomes" id="UP000827892"/>
    </source>
</evidence>
<accession>A0AAE9D8A7</accession>
<reference evidence="2 3" key="1">
    <citation type="submission" date="2022-05" db="EMBL/GenBank/DDBJ databases">
        <title>Chromosome-level reference genomes for two strains of Caenorhabditis briggsae: an improved platform for comparative genomics.</title>
        <authorList>
            <person name="Stevens L."/>
            <person name="Andersen E.C."/>
        </authorList>
    </citation>
    <scope>NUCLEOTIDE SEQUENCE [LARGE SCALE GENOMIC DNA]</scope>
    <source>
        <strain evidence="2">QX1410_ONT</strain>
        <tissue evidence="2">Whole-organism</tissue>
    </source>
</reference>
<feature type="region of interest" description="Disordered" evidence="1">
    <location>
        <begin position="1"/>
        <end position="32"/>
    </location>
</feature>
<sequence length="335" mass="37523">MISFSTCPTSPEETGESGRIDREKEEDGRGLDGVSKIGEWQEVYGSGCKRPKQRSTMWTCLQNTHLLLGQDMCMSVEKQQQLVSSCGSWTISESLWPIFLQSRSEFQASVYMEVWKMMPSRSTVGHSSDFASKLMICYEQIVHHACSNGPQEQFCEEQSVDMSEHNKSSSSDESWPKLALPYNEFDALISDINNEELVEIGLTKGIGHLSSGTFSSPAFPVTGTIHGLNIRYMVPLICQRAGKPNSKAVFIWFLVDTGSPFTCLSVKSLESLFGEGNVTHSRFDVAIQDEKSRIECEVSKAHFQEVNILGANAMRRLKLSIVVDWEEETFKLTKS</sequence>
<proteinExistence type="predicted"/>
<name>A0AAE9D8A7_CAEBR</name>
<protein>
    <submittedName>
        <fullName evidence="2">Uncharacterized protein</fullName>
    </submittedName>
</protein>
<feature type="compositionally biased region" description="Polar residues" evidence="1">
    <location>
        <begin position="1"/>
        <end position="12"/>
    </location>
</feature>
<organism evidence="2 3">
    <name type="scientific">Caenorhabditis briggsae</name>
    <dbReference type="NCBI Taxonomy" id="6238"/>
    <lineage>
        <taxon>Eukaryota</taxon>
        <taxon>Metazoa</taxon>
        <taxon>Ecdysozoa</taxon>
        <taxon>Nematoda</taxon>
        <taxon>Chromadorea</taxon>
        <taxon>Rhabditida</taxon>
        <taxon>Rhabditina</taxon>
        <taxon>Rhabditomorpha</taxon>
        <taxon>Rhabditoidea</taxon>
        <taxon>Rhabditidae</taxon>
        <taxon>Peloderinae</taxon>
        <taxon>Caenorhabditis</taxon>
    </lineage>
</organism>
<dbReference type="AlphaFoldDB" id="A0AAE9D8A7"/>
<feature type="compositionally biased region" description="Basic and acidic residues" evidence="1">
    <location>
        <begin position="16"/>
        <end position="30"/>
    </location>
</feature>
<dbReference type="EMBL" id="CP090893">
    <property type="protein sequence ID" value="ULT98444.1"/>
    <property type="molecule type" value="Genomic_DNA"/>
</dbReference>
<evidence type="ECO:0000313" key="2">
    <source>
        <dbReference type="EMBL" id="ULT98444.1"/>
    </source>
</evidence>